<name>A0A364V782_9CORY</name>
<gene>
    <name evidence="3" type="ORF">CWC39_03495</name>
    <name evidence="2" type="ORF">DLJ54_02920</name>
</gene>
<comment type="similarity">
    <text evidence="1">Belongs to the WXG100 family.</text>
</comment>
<dbReference type="Pfam" id="PF06013">
    <property type="entry name" value="WXG100"/>
    <property type="match status" value="1"/>
</dbReference>
<evidence type="ECO:0000313" key="3">
    <source>
        <dbReference type="EMBL" id="RAV34421.1"/>
    </source>
</evidence>
<dbReference type="NCBIfam" id="TIGR03930">
    <property type="entry name" value="WXG100_ESAT6"/>
    <property type="match status" value="1"/>
</dbReference>
<dbReference type="AlphaFoldDB" id="A0A364V782"/>
<dbReference type="InterPro" id="IPR010310">
    <property type="entry name" value="T7SS_ESAT-6-like"/>
</dbReference>
<evidence type="ECO:0000313" key="5">
    <source>
        <dbReference type="Proteomes" id="UP000251577"/>
    </source>
</evidence>
<dbReference type="OrthoDB" id="3387628at2"/>
<proteinExistence type="inferred from homology"/>
<sequence length="93" mass="10128">MIQYNFGAVGQAAEDINATTNNINGLLDNLKADLKPLVSEWEGSSAEAYNAAQRKWDQSAADLNDVLRQVGMAVREANDRMSQINTNAANSWA</sequence>
<accession>A0A364V782</accession>
<evidence type="ECO:0000313" key="4">
    <source>
        <dbReference type="Proteomes" id="UP000251047"/>
    </source>
</evidence>
<dbReference type="EMBL" id="QHCV01000019">
    <property type="protein sequence ID" value="RAV32505.1"/>
    <property type="molecule type" value="Genomic_DNA"/>
</dbReference>
<organism evidence="2 5">
    <name type="scientific">Corynebacterium heidelbergense</name>
    <dbReference type="NCBI Taxonomy" id="2055947"/>
    <lineage>
        <taxon>Bacteria</taxon>
        <taxon>Bacillati</taxon>
        <taxon>Actinomycetota</taxon>
        <taxon>Actinomycetes</taxon>
        <taxon>Mycobacteriales</taxon>
        <taxon>Corynebacteriaceae</taxon>
        <taxon>Corynebacterium</taxon>
    </lineage>
</organism>
<dbReference type="SUPFAM" id="SSF140453">
    <property type="entry name" value="EsxAB dimer-like"/>
    <property type="match status" value="1"/>
</dbReference>
<dbReference type="RefSeq" id="WP_112769125.1">
    <property type="nucleotide sequence ID" value="NZ_CP063191.1"/>
</dbReference>
<protein>
    <recommendedName>
        <fullName evidence="1">ESAT-6-like protein</fullName>
    </recommendedName>
</protein>
<comment type="caution">
    <text evidence="2">The sequence shown here is derived from an EMBL/GenBank/DDBJ whole genome shotgun (WGS) entry which is preliminary data.</text>
</comment>
<dbReference type="Proteomes" id="UP000251577">
    <property type="component" value="Unassembled WGS sequence"/>
</dbReference>
<evidence type="ECO:0000313" key="2">
    <source>
        <dbReference type="EMBL" id="RAV32505.1"/>
    </source>
</evidence>
<dbReference type="EMBL" id="PHQP01000016">
    <property type="protein sequence ID" value="RAV34421.1"/>
    <property type="molecule type" value="Genomic_DNA"/>
</dbReference>
<dbReference type="Proteomes" id="UP000251047">
    <property type="component" value="Unassembled WGS sequence"/>
</dbReference>
<dbReference type="Gene3D" id="1.10.287.1060">
    <property type="entry name" value="ESAT-6-like"/>
    <property type="match status" value="1"/>
</dbReference>
<evidence type="ECO:0000256" key="1">
    <source>
        <dbReference type="RuleBase" id="RU362001"/>
    </source>
</evidence>
<keyword evidence="5" id="KW-1185">Reference proteome</keyword>
<reference evidence="4 5" key="1">
    <citation type="journal article" date="2018" name="Syst. Appl. Microbiol.">
        <title>Corynebacterium heidelbergense sp. nov., isolated from the preen glands of Egyptian geese (Alopochen aegyptiacus).</title>
        <authorList>
            <person name="Braun M.S."/>
            <person name="Wang E."/>
            <person name="Zimmermann S."/>
            <person name="Wink M."/>
        </authorList>
    </citation>
    <scope>NUCLEOTIDE SEQUENCE [LARGE SCALE GENOMIC DNA]</scope>
    <source>
        <strain evidence="2 5">647</strain>
        <strain evidence="3 4">DSM 104638</strain>
    </source>
</reference>
<dbReference type="InterPro" id="IPR036689">
    <property type="entry name" value="ESAT-6-like_sf"/>
</dbReference>